<dbReference type="GO" id="GO:0005634">
    <property type="term" value="C:nucleus"/>
    <property type="evidence" value="ECO:0007669"/>
    <property type="project" value="TreeGrafter"/>
</dbReference>
<dbReference type="PROSITE" id="PS50157">
    <property type="entry name" value="ZINC_FINGER_C2H2_2"/>
    <property type="match status" value="4"/>
</dbReference>
<reference evidence="7" key="2">
    <citation type="submission" date="2020-05" db="UniProtKB">
        <authorList>
            <consortium name="EnsemblMetazoa"/>
        </authorList>
    </citation>
    <scope>IDENTIFICATION</scope>
    <source>
        <strain evidence="7">maculatus3</strain>
    </source>
</reference>
<keyword evidence="8" id="KW-1185">Reference proteome</keyword>
<feature type="domain" description="C2H2-type" evidence="6">
    <location>
        <begin position="197"/>
        <end position="225"/>
    </location>
</feature>
<reference evidence="8" key="1">
    <citation type="submission" date="2013-09" db="EMBL/GenBank/DDBJ databases">
        <title>The Genome Sequence of Anopheles maculatus species B.</title>
        <authorList>
            <consortium name="The Broad Institute Genomics Platform"/>
            <person name="Neafsey D.E."/>
            <person name="Besansky N."/>
            <person name="Howell P."/>
            <person name="Walton C."/>
            <person name="Young S.K."/>
            <person name="Zeng Q."/>
            <person name="Gargeya S."/>
            <person name="Fitzgerald M."/>
            <person name="Haas B."/>
            <person name="Abouelleil A."/>
            <person name="Allen A.W."/>
            <person name="Alvarado L."/>
            <person name="Arachchi H.M."/>
            <person name="Berlin A.M."/>
            <person name="Chapman S.B."/>
            <person name="Gainer-Dewar J."/>
            <person name="Goldberg J."/>
            <person name="Griggs A."/>
            <person name="Gujja S."/>
            <person name="Hansen M."/>
            <person name="Howarth C."/>
            <person name="Imamovic A."/>
            <person name="Ireland A."/>
            <person name="Larimer J."/>
            <person name="McCowan C."/>
            <person name="Murphy C."/>
            <person name="Pearson M."/>
            <person name="Poon T.W."/>
            <person name="Priest M."/>
            <person name="Roberts A."/>
            <person name="Saif S."/>
            <person name="Shea T."/>
            <person name="Sisk P."/>
            <person name="Sykes S."/>
            <person name="Wortman J."/>
            <person name="Nusbaum C."/>
            <person name="Birren B."/>
        </authorList>
    </citation>
    <scope>NUCLEOTIDE SEQUENCE [LARGE SCALE GENOMIC DNA]</scope>
    <source>
        <strain evidence="8">maculatus3</strain>
    </source>
</reference>
<dbReference type="InterPro" id="IPR036236">
    <property type="entry name" value="Znf_C2H2_sf"/>
</dbReference>
<feature type="domain" description="C2H2-type" evidence="6">
    <location>
        <begin position="114"/>
        <end position="142"/>
    </location>
</feature>
<evidence type="ECO:0000256" key="5">
    <source>
        <dbReference type="PROSITE-ProRule" id="PRU00042"/>
    </source>
</evidence>
<keyword evidence="2" id="KW-0677">Repeat</keyword>
<evidence type="ECO:0000259" key="6">
    <source>
        <dbReference type="PROSITE" id="PS50157"/>
    </source>
</evidence>
<name>A0A182T2R4_9DIPT</name>
<dbReference type="SMART" id="SM00355">
    <property type="entry name" value="ZnF_C2H2"/>
    <property type="match status" value="6"/>
</dbReference>
<protein>
    <recommendedName>
        <fullName evidence="6">C2H2-type domain-containing protein</fullName>
    </recommendedName>
</protein>
<evidence type="ECO:0000313" key="8">
    <source>
        <dbReference type="Proteomes" id="UP000075901"/>
    </source>
</evidence>
<dbReference type="PROSITE" id="PS00028">
    <property type="entry name" value="ZINC_FINGER_C2H2_1"/>
    <property type="match status" value="4"/>
</dbReference>
<dbReference type="EnsemblMetazoa" id="AMAM018432-RA">
    <property type="protein sequence ID" value="AMAM018432-PA"/>
    <property type="gene ID" value="AMAM018432"/>
</dbReference>
<keyword evidence="4" id="KW-0862">Zinc</keyword>
<dbReference type="VEuPathDB" id="VectorBase:AMAM018432"/>
<dbReference type="GO" id="GO:0000977">
    <property type="term" value="F:RNA polymerase II transcription regulatory region sequence-specific DNA binding"/>
    <property type="evidence" value="ECO:0007669"/>
    <property type="project" value="TreeGrafter"/>
</dbReference>
<dbReference type="GO" id="GO:0000981">
    <property type="term" value="F:DNA-binding transcription factor activity, RNA polymerase II-specific"/>
    <property type="evidence" value="ECO:0007669"/>
    <property type="project" value="TreeGrafter"/>
</dbReference>
<feature type="domain" description="C2H2-type" evidence="6">
    <location>
        <begin position="19"/>
        <end position="47"/>
    </location>
</feature>
<dbReference type="PANTHER" id="PTHR24379:SF127">
    <property type="entry name" value="BLOODY FINGERS-RELATED"/>
    <property type="match status" value="1"/>
</dbReference>
<dbReference type="Proteomes" id="UP000075901">
    <property type="component" value="Unassembled WGS sequence"/>
</dbReference>
<proteinExistence type="predicted"/>
<accession>A0A182T2R4</accession>
<evidence type="ECO:0000256" key="3">
    <source>
        <dbReference type="ARBA" id="ARBA00022771"/>
    </source>
</evidence>
<dbReference type="Pfam" id="PF00096">
    <property type="entry name" value="zf-C2H2"/>
    <property type="match status" value="3"/>
</dbReference>
<keyword evidence="3 5" id="KW-0863">Zinc-finger</keyword>
<evidence type="ECO:0000256" key="2">
    <source>
        <dbReference type="ARBA" id="ARBA00022737"/>
    </source>
</evidence>
<evidence type="ECO:0000256" key="4">
    <source>
        <dbReference type="ARBA" id="ARBA00022833"/>
    </source>
</evidence>
<sequence>MRSLHQQQYDIDAEKNRRFVCRYCTQKFTKKYDLEKHEKKYHDEQSSDQVYAKRELICYICNDFVGKSREDINEHVRKHSDWLPYRCGKCDNKTINSTRVLREHLRQHAAGLAVKCVFCEKRFATLADCQHHEERSHAQEKHTVELQEAKLQSEIHDTKVIVTEGQKRFQCQSCDRSYTMLSTLRRHQHVHSLEKKFECKYCGKVFHKSSTLAMHEKRSHDGNSPYDCDVCGNKQVD</sequence>
<dbReference type="AlphaFoldDB" id="A0A182T2R4"/>
<evidence type="ECO:0000256" key="1">
    <source>
        <dbReference type="ARBA" id="ARBA00022723"/>
    </source>
</evidence>
<feature type="domain" description="C2H2-type" evidence="6">
    <location>
        <begin position="169"/>
        <end position="196"/>
    </location>
</feature>
<dbReference type="GO" id="GO:0008270">
    <property type="term" value="F:zinc ion binding"/>
    <property type="evidence" value="ECO:0007669"/>
    <property type="project" value="UniProtKB-KW"/>
</dbReference>
<organism evidence="7 8">
    <name type="scientific">Anopheles maculatus</name>
    <dbReference type="NCBI Taxonomy" id="74869"/>
    <lineage>
        <taxon>Eukaryota</taxon>
        <taxon>Metazoa</taxon>
        <taxon>Ecdysozoa</taxon>
        <taxon>Arthropoda</taxon>
        <taxon>Hexapoda</taxon>
        <taxon>Insecta</taxon>
        <taxon>Pterygota</taxon>
        <taxon>Neoptera</taxon>
        <taxon>Endopterygota</taxon>
        <taxon>Diptera</taxon>
        <taxon>Nematocera</taxon>
        <taxon>Culicoidea</taxon>
        <taxon>Culicidae</taxon>
        <taxon>Anophelinae</taxon>
        <taxon>Anopheles</taxon>
        <taxon>Anopheles maculatus group</taxon>
    </lineage>
</organism>
<dbReference type="PANTHER" id="PTHR24379">
    <property type="entry name" value="KRAB AND ZINC FINGER DOMAIN-CONTAINING"/>
    <property type="match status" value="1"/>
</dbReference>
<keyword evidence="1" id="KW-0479">Metal-binding</keyword>
<dbReference type="InterPro" id="IPR013087">
    <property type="entry name" value="Znf_C2H2_type"/>
</dbReference>
<dbReference type="SUPFAM" id="SSF57667">
    <property type="entry name" value="beta-beta-alpha zinc fingers"/>
    <property type="match status" value="2"/>
</dbReference>
<dbReference type="Gene3D" id="3.30.160.60">
    <property type="entry name" value="Classic Zinc Finger"/>
    <property type="match status" value="4"/>
</dbReference>
<dbReference type="FunFam" id="3.30.160.60:FF:000100">
    <property type="entry name" value="Zinc finger 45-like"/>
    <property type="match status" value="1"/>
</dbReference>
<evidence type="ECO:0000313" key="7">
    <source>
        <dbReference type="EnsemblMetazoa" id="AMAM018432-PA"/>
    </source>
</evidence>